<dbReference type="RefSeq" id="WP_264788942.1">
    <property type="nucleotide sequence ID" value="NZ_AP026867.1"/>
</dbReference>
<evidence type="ECO:0000256" key="1">
    <source>
        <dbReference type="SAM" id="SignalP"/>
    </source>
</evidence>
<dbReference type="AlphaFoldDB" id="A0A915YIL3"/>
<dbReference type="EMBL" id="AP026867">
    <property type="protein sequence ID" value="BDS13684.1"/>
    <property type="molecule type" value="Genomic_DNA"/>
</dbReference>
<evidence type="ECO:0000259" key="2">
    <source>
        <dbReference type="Pfam" id="PF18962"/>
    </source>
</evidence>
<reference evidence="3" key="1">
    <citation type="submission" date="2022-09" db="EMBL/GenBank/DDBJ databases">
        <title>Aureispira anguillicida sp. nov., isolated from Leptocephalus of Japanese eel Anguilla japonica.</title>
        <authorList>
            <person name="Yuasa K."/>
            <person name="Mekata T."/>
            <person name="Ikunari K."/>
        </authorList>
    </citation>
    <scope>NUCLEOTIDE SEQUENCE</scope>
    <source>
        <strain evidence="3">EL160426</strain>
    </source>
</reference>
<keyword evidence="1" id="KW-0732">Signal</keyword>
<dbReference type="Pfam" id="PF18962">
    <property type="entry name" value="Por_Secre_tail"/>
    <property type="match status" value="1"/>
</dbReference>
<feature type="signal peptide" evidence="1">
    <location>
        <begin position="1"/>
        <end position="23"/>
    </location>
</feature>
<dbReference type="KEGG" id="aup:AsAng_0044250"/>
<accession>A0A915YIL3</accession>
<name>A0A915YIL3_9BACT</name>
<sequence>MKKHLLFALSSFIFILLAVNTQAQTSANLEAARTDANPVYEQFNSQCILDKVEYQKDRTIFHFRYRASSYTSIWLYSPEGEHPWFLKDEINDKKYNLIGVYNVRRNNRLTHKEVTGGYVYLNADSKKEKTYFECEVHFERLPQNVSEVDLIEGEGMEEAWNHFHCFNIQVAPLKEKAVPVVAPIQPEDIVLAPAIDLLEEAIAPIELVAAAPTTNEKPNHKTIKPSKENSTTLSDVATLSNWSVFPTPATNVLNVKQTNPQEADLALINVYGQVIWTGKTKSTSTTIDVSKFSTGAYFLQHTVAGNTTSQKVLIQ</sequence>
<dbReference type="Proteomes" id="UP001060919">
    <property type="component" value="Chromosome"/>
</dbReference>
<organism evidence="3 4">
    <name type="scientific">Aureispira anguillae</name>
    <dbReference type="NCBI Taxonomy" id="2864201"/>
    <lineage>
        <taxon>Bacteria</taxon>
        <taxon>Pseudomonadati</taxon>
        <taxon>Bacteroidota</taxon>
        <taxon>Saprospiria</taxon>
        <taxon>Saprospirales</taxon>
        <taxon>Saprospiraceae</taxon>
        <taxon>Aureispira</taxon>
    </lineage>
</organism>
<dbReference type="NCBIfam" id="TIGR04183">
    <property type="entry name" value="Por_Secre_tail"/>
    <property type="match status" value="1"/>
</dbReference>
<dbReference type="InterPro" id="IPR026444">
    <property type="entry name" value="Secre_tail"/>
</dbReference>
<evidence type="ECO:0000313" key="3">
    <source>
        <dbReference type="EMBL" id="BDS13684.1"/>
    </source>
</evidence>
<proteinExistence type="predicted"/>
<protein>
    <submittedName>
        <fullName evidence="3">T9SS type A sorting domain-containing protein</fullName>
    </submittedName>
</protein>
<gene>
    <name evidence="3" type="ORF">AsAng_0044250</name>
</gene>
<feature type="domain" description="Secretion system C-terminal sorting" evidence="2">
    <location>
        <begin position="244"/>
        <end position="314"/>
    </location>
</feature>
<keyword evidence="4" id="KW-1185">Reference proteome</keyword>
<feature type="chain" id="PRO_5037824346" evidence="1">
    <location>
        <begin position="24"/>
        <end position="315"/>
    </location>
</feature>
<evidence type="ECO:0000313" key="4">
    <source>
        <dbReference type="Proteomes" id="UP001060919"/>
    </source>
</evidence>